<name>A0A511ZN80_9BACI</name>
<sequence>MGKAVISVVQSYSGNQIETEAFISDKERNYNAGLHSTNSYYLHLSFLRGRYRRRNFISKQVSSRIFPQNRDLINIRYPEGQPYKAYISGTKFSDFIGSSFIIYSCVIIVTALLIYAAILMRRKKKTGSYYKKQKKDFSNK</sequence>
<gene>
    <name evidence="2" type="ORF">OSO01_35880</name>
</gene>
<reference evidence="2 3" key="1">
    <citation type="submission" date="2019-07" db="EMBL/GenBank/DDBJ databases">
        <title>Whole genome shotgun sequence of Oceanobacillus sojae NBRC 105379.</title>
        <authorList>
            <person name="Hosoyama A."/>
            <person name="Uohara A."/>
            <person name="Ohji S."/>
            <person name="Ichikawa N."/>
        </authorList>
    </citation>
    <scope>NUCLEOTIDE SEQUENCE [LARGE SCALE GENOMIC DNA]</scope>
    <source>
        <strain evidence="2 3">NBRC 105379</strain>
    </source>
</reference>
<dbReference type="AlphaFoldDB" id="A0A511ZN80"/>
<comment type="caution">
    <text evidence="2">The sequence shown here is derived from an EMBL/GenBank/DDBJ whole genome shotgun (WGS) entry which is preliminary data.</text>
</comment>
<keyword evidence="1" id="KW-0812">Transmembrane</keyword>
<protein>
    <submittedName>
        <fullName evidence="2">Uncharacterized protein</fullName>
    </submittedName>
</protein>
<accession>A0A511ZN80</accession>
<feature type="transmembrane region" description="Helical" evidence="1">
    <location>
        <begin position="100"/>
        <end position="120"/>
    </location>
</feature>
<keyword evidence="1" id="KW-0472">Membrane</keyword>
<evidence type="ECO:0000256" key="1">
    <source>
        <dbReference type="SAM" id="Phobius"/>
    </source>
</evidence>
<keyword evidence="3" id="KW-1185">Reference proteome</keyword>
<evidence type="ECO:0000313" key="2">
    <source>
        <dbReference type="EMBL" id="GEN88849.1"/>
    </source>
</evidence>
<dbReference type="Proteomes" id="UP000321558">
    <property type="component" value="Unassembled WGS sequence"/>
</dbReference>
<proteinExistence type="predicted"/>
<keyword evidence="1" id="KW-1133">Transmembrane helix</keyword>
<dbReference type="EMBL" id="BJYM01000016">
    <property type="protein sequence ID" value="GEN88849.1"/>
    <property type="molecule type" value="Genomic_DNA"/>
</dbReference>
<organism evidence="2 3">
    <name type="scientific">Oceanobacillus sojae</name>
    <dbReference type="NCBI Taxonomy" id="582851"/>
    <lineage>
        <taxon>Bacteria</taxon>
        <taxon>Bacillati</taxon>
        <taxon>Bacillota</taxon>
        <taxon>Bacilli</taxon>
        <taxon>Bacillales</taxon>
        <taxon>Bacillaceae</taxon>
        <taxon>Oceanobacillus</taxon>
    </lineage>
</organism>
<evidence type="ECO:0000313" key="3">
    <source>
        <dbReference type="Proteomes" id="UP000321558"/>
    </source>
</evidence>